<sequence length="327" mass="33227">MQTKNTSRFTMTAASFAAVCFLAACGGSGGGDDDSPSSAGISNEVAEGYAADSASMPVVAADGVDLAVETVEAGLSGAAGVGQVTAQSVDGSRACAGGGTVSWTVTSANPSDEGNGQLDAGEVVDVDYAGCIAADGTTTLDGSLKLTVVARDATSSDLTLLVSGLKLTKPAGSFTVGGGLRLQRETVAVDGGGSERHRTLSAESIAMVTMIGQRESNYRLRDVDWTIVKTYDAGGAFVSRTHDGELTLEADNPRRPDAQLAIATDGALTVGSDGYVAAGRLVATSLDNQLTATWADASVTITLDLGRDGSIDRTWTITRDTWLGRVG</sequence>
<dbReference type="STRING" id="983917.RGE_07510"/>
<dbReference type="KEGG" id="rge:RGE_07510"/>
<keyword evidence="1" id="KW-0732">Signal</keyword>
<evidence type="ECO:0000256" key="1">
    <source>
        <dbReference type="SAM" id="SignalP"/>
    </source>
</evidence>
<dbReference type="RefSeq" id="WP_014426970.1">
    <property type="nucleotide sequence ID" value="NC_017075.1"/>
</dbReference>
<keyword evidence="3" id="KW-1185">Reference proteome</keyword>
<dbReference type="PROSITE" id="PS51257">
    <property type="entry name" value="PROKAR_LIPOPROTEIN"/>
    <property type="match status" value="1"/>
</dbReference>
<feature type="chain" id="PRO_5003628264" description="Lipoprotein" evidence="1">
    <location>
        <begin position="24"/>
        <end position="327"/>
    </location>
</feature>
<evidence type="ECO:0000313" key="2">
    <source>
        <dbReference type="EMBL" id="BAL94094.1"/>
    </source>
</evidence>
<feature type="signal peptide" evidence="1">
    <location>
        <begin position="1"/>
        <end position="23"/>
    </location>
</feature>
<dbReference type="PATRIC" id="fig|983917.3.peg.730"/>
<name>I0HM57_RUBGI</name>
<dbReference type="HOGENOM" id="CLU_849626_0_0_4"/>
<dbReference type="AlphaFoldDB" id="I0HM57"/>
<dbReference type="Proteomes" id="UP000007883">
    <property type="component" value="Chromosome"/>
</dbReference>
<protein>
    <recommendedName>
        <fullName evidence="4">Lipoprotein</fullName>
    </recommendedName>
</protein>
<accession>I0HM57</accession>
<evidence type="ECO:0008006" key="4">
    <source>
        <dbReference type="Google" id="ProtNLM"/>
    </source>
</evidence>
<organism evidence="2 3">
    <name type="scientific">Rubrivivax gelatinosus (strain NBRC 100245 / IL144)</name>
    <dbReference type="NCBI Taxonomy" id="983917"/>
    <lineage>
        <taxon>Bacteria</taxon>
        <taxon>Pseudomonadati</taxon>
        <taxon>Pseudomonadota</taxon>
        <taxon>Betaproteobacteria</taxon>
        <taxon>Burkholderiales</taxon>
        <taxon>Sphaerotilaceae</taxon>
        <taxon>Rubrivivax</taxon>
    </lineage>
</organism>
<gene>
    <name evidence="2" type="ordered locus">RGE_07510</name>
</gene>
<reference evidence="2 3" key="1">
    <citation type="journal article" date="2012" name="J. Bacteriol.">
        <title>Complete genome sequence of phototrophic betaproteobacterium Rubrivivax gelatinosus IL144.</title>
        <authorList>
            <person name="Nagashima S."/>
            <person name="Kamimura A."/>
            <person name="Shimizu T."/>
            <person name="Nakamura-isaki S."/>
            <person name="Aono E."/>
            <person name="Sakamoto K."/>
            <person name="Ichikawa N."/>
            <person name="Nakazawa H."/>
            <person name="Sekine M."/>
            <person name="Yamazaki S."/>
            <person name="Fujita N."/>
            <person name="Shimada K."/>
            <person name="Hanada S."/>
            <person name="Nagashima K.V.P."/>
        </authorList>
    </citation>
    <scope>NUCLEOTIDE SEQUENCE [LARGE SCALE GENOMIC DNA]</scope>
    <source>
        <strain evidence="3">NBRC 100245 / IL144</strain>
    </source>
</reference>
<evidence type="ECO:0000313" key="3">
    <source>
        <dbReference type="Proteomes" id="UP000007883"/>
    </source>
</evidence>
<proteinExistence type="predicted"/>
<dbReference type="EMBL" id="AP012320">
    <property type="protein sequence ID" value="BAL94094.1"/>
    <property type="molecule type" value="Genomic_DNA"/>
</dbReference>